<protein>
    <submittedName>
        <fullName evidence="2">Crp/Fnr family transcriptional regulator</fullName>
    </submittedName>
</protein>
<evidence type="ECO:0000259" key="1">
    <source>
        <dbReference type="PROSITE" id="PS50042"/>
    </source>
</evidence>
<evidence type="ECO:0000313" key="2">
    <source>
        <dbReference type="EMBL" id="HJC41280.1"/>
    </source>
</evidence>
<dbReference type="InterPro" id="IPR000595">
    <property type="entry name" value="cNMP-bd_dom"/>
</dbReference>
<dbReference type="Gene3D" id="2.60.120.10">
    <property type="entry name" value="Jelly Rolls"/>
    <property type="match status" value="1"/>
</dbReference>
<evidence type="ECO:0000313" key="3">
    <source>
        <dbReference type="Proteomes" id="UP000823882"/>
    </source>
</evidence>
<dbReference type="PROSITE" id="PS50042">
    <property type="entry name" value="CNMP_BINDING_3"/>
    <property type="match status" value="1"/>
</dbReference>
<name>A0A9D2T143_9FIRM</name>
<dbReference type="Pfam" id="PF00027">
    <property type="entry name" value="cNMP_binding"/>
    <property type="match status" value="1"/>
</dbReference>
<proteinExistence type="predicted"/>
<comment type="caution">
    <text evidence="2">The sequence shown here is derived from an EMBL/GenBank/DDBJ whole genome shotgun (WGS) entry which is preliminary data.</text>
</comment>
<dbReference type="CDD" id="cd00038">
    <property type="entry name" value="CAP_ED"/>
    <property type="match status" value="1"/>
</dbReference>
<feature type="domain" description="Cyclic nucleotide-binding" evidence="1">
    <location>
        <begin position="38"/>
        <end position="80"/>
    </location>
</feature>
<dbReference type="EMBL" id="DWWJ01000121">
    <property type="protein sequence ID" value="HJC41280.1"/>
    <property type="molecule type" value="Genomic_DNA"/>
</dbReference>
<organism evidence="2 3">
    <name type="scientific">Candidatus Intestinimonas pullistercoris</name>
    <dbReference type="NCBI Taxonomy" id="2838623"/>
    <lineage>
        <taxon>Bacteria</taxon>
        <taxon>Bacillati</taxon>
        <taxon>Bacillota</taxon>
        <taxon>Clostridia</taxon>
        <taxon>Eubacteriales</taxon>
        <taxon>Intestinimonas</taxon>
    </lineage>
</organism>
<dbReference type="SUPFAM" id="SSF51206">
    <property type="entry name" value="cAMP-binding domain-like"/>
    <property type="match status" value="1"/>
</dbReference>
<sequence length="246" mass="27436">MFSEEDRKNLRKIFEMVYHGEPQKLHSRDFHPFLNPHLSVRTYPKGSILVRTGDPATTTYLIVRGRCHLTRASGDGAAIVVDDLKPPIFQGIAPALNGLGIHMSNVVADRECLVLLFQTSYLLQGLEADGTCAMDVIRDLALATGRLRSRMDAATTASSEESLLLYIYRQYFVHGAPEGDFYLVDNKNKMAAAVGVSLRTLYRSIERLEADHRVRLAYRGLMVPEAEMKRIVAHFSSNGVPGSLEK</sequence>
<dbReference type="InterPro" id="IPR014710">
    <property type="entry name" value="RmlC-like_jellyroll"/>
</dbReference>
<dbReference type="InterPro" id="IPR018490">
    <property type="entry name" value="cNMP-bd_dom_sf"/>
</dbReference>
<dbReference type="Proteomes" id="UP000823882">
    <property type="component" value="Unassembled WGS sequence"/>
</dbReference>
<accession>A0A9D2T143</accession>
<reference evidence="2" key="1">
    <citation type="journal article" date="2021" name="PeerJ">
        <title>Extensive microbial diversity within the chicken gut microbiome revealed by metagenomics and culture.</title>
        <authorList>
            <person name="Gilroy R."/>
            <person name="Ravi A."/>
            <person name="Getino M."/>
            <person name="Pursley I."/>
            <person name="Horton D.L."/>
            <person name="Alikhan N.F."/>
            <person name="Baker D."/>
            <person name="Gharbi K."/>
            <person name="Hall N."/>
            <person name="Watson M."/>
            <person name="Adriaenssens E.M."/>
            <person name="Foster-Nyarko E."/>
            <person name="Jarju S."/>
            <person name="Secka A."/>
            <person name="Antonio M."/>
            <person name="Oren A."/>
            <person name="Chaudhuri R.R."/>
            <person name="La Ragione R."/>
            <person name="Hildebrand F."/>
            <person name="Pallen M.J."/>
        </authorList>
    </citation>
    <scope>NUCLEOTIDE SEQUENCE</scope>
    <source>
        <strain evidence="2">CHK186-1790</strain>
    </source>
</reference>
<reference evidence="2" key="2">
    <citation type="submission" date="2021-04" db="EMBL/GenBank/DDBJ databases">
        <authorList>
            <person name="Gilroy R."/>
        </authorList>
    </citation>
    <scope>NUCLEOTIDE SEQUENCE</scope>
    <source>
        <strain evidence="2">CHK186-1790</strain>
    </source>
</reference>
<dbReference type="AlphaFoldDB" id="A0A9D2T143"/>
<gene>
    <name evidence="2" type="ORF">H9701_06980</name>
</gene>